<keyword evidence="3" id="KW-1185">Reference proteome</keyword>
<evidence type="ECO:0000313" key="2">
    <source>
        <dbReference type="EMBL" id="NEB15141.1"/>
    </source>
</evidence>
<evidence type="ECO:0000256" key="1">
    <source>
        <dbReference type="SAM" id="SignalP"/>
    </source>
</evidence>
<accession>A0A6N9UBH2</accession>
<comment type="caution">
    <text evidence="2">The sequence shown here is derived from an EMBL/GenBank/DDBJ whole genome shotgun (WGS) entry which is preliminary data.</text>
</comment>
<dbReference type="Proteomes" id="UP000469545">
    <property type="component" value="Unassembled WGS sequence"/>
</dbReference>
<keyword evidence="1" id="KW-0732">Signal</keyword>
<dbReference type="EMBL" id="JAAGMB010000005">
    <property type="protein sequence ID" value="NEB15141.1"/>
    <property type="molecule type" value="Genomic_DNA"/>
</dbReference>
<gene>
    <name evidence="2" type="ORF">G3I46_01190</name>
</gene>
<name>A0A6N9UBH2_9ACTN</name>
<dbReference type="AlphaFoldDB" id="A0A6N9UBH2"/>
<dbReference type="SUPFAM" id="SSF89392">
    <property type="entry name" value="Prokaryotic lipoproteins and lipoprotein localization factors"/>
    <property type="match status" value="1"/>
</dbReference>
<sequence length="233" mass="24976">MGRIVAVATAVAACLTLGVTATGCSNDEASDERSADQLLEDAYETMKSLTSVTIDTKTTGASKERSTSVLVTDLKSTCTFRSSSESGATLEQIRIEETDYIRPNRAYLDQWAGLEAPSAAEQDRWVKMPSSDSAPGDGLSDCTWPFAAFGKAEKGEPAEVDGRQAVALVVTDEEDQGGTYTFHVATEGRPYLLKVDYKGTDFRTTTTFSAFEKPLKVEAPDDDELLDLSGIGG</sequence>
<reference evidence="2 3" key="1">
    <citation type="submission" date="2020-01" db="EMBL/GenBank/DDBJ databases">
        <title>Insect and environment-associated Actinomycetes.</title>
        <authorList>
            <person name="Currrie C."/>
            <person name="Chevrette M."/>
            <person name="Carlson C."/>
            <person name="Stubbendieck R."/>
            <person name="Wendt-Pienkowski E."/>
        </authorList>
    </citation>
    <scope>NUCLEOTIDE SEQUENCE [LARGE SCALE GENOMIC DNA]</scope>
    <source>
        <strain evidence="2 3">SID14172</strain>
    </source>
</reference>
<proteinExistence type="predicted"/>
<feature type="signal peptide" evidence="1">
    <location>
        <begin position="1"/>
        <end position="21"/>
    </location>
</feature>
<dbReference type="PROSITE" id="PS51257">
    <property type="entry name" value="PROKAR_LIPOPROTEIN"/>
    <property type="match status" value="1"/>
</dbReference>
<dbReference type="Gene3D" id="2.50.20.20">
    <property type="match status" value="1"/>
</dbReference>
<organism evidence="2 3">
    <name type="scientific">Streptomyces coelicoflavus</name>
    <dbReference type="NCBI Taxonomy" id="285562"/>
    <lineage>
        <taxon>Bacteria</taxon>
        <taxon>Bacillati</taxon>
        <taxon>Actinomycetota</taxon>
        <taxon>Actinomycetes</taxon>
        <taxon>Kitasatosporales</taxon>
        <taxon>Streptomycetaceae</taxon>
        <taxon>Streptomyces</taxon>
    </lineage>
</organism>
<feature type="chain" id="PRO_5038687556" description="Lipoprotein" evidence="1">
    <location>
        <begin position="22"/>
        <end position="233"/>
    </location>
</feature>
<dbReference type="InterPro" id="IPR029046">
    <property type="entry name" value="LolA/LolB/LppX"/>
</dbReference>
<protein>
    <recommendedName>
        <fullName evidence="4">Lipoprotein</fullName>
    </recommendedName>
</protein>
<evidence type="ECO:0000313" key="3">
    <source>
        <dbReference type="Proteomes" id="UP000469545"/>
    </source>
</evidence>
<evidence type="ECO:0008006" key="4">
    <source>
        <dbReference type="Google" id="ProtNLM"/>
    </source>
</evidence>